<reference evidence="9 10" key="2">
    <citation type="submission" date="2019-09" db="EMBL/GenBank/DDBJ databases">
        <authorList>
            <person name="Mazur A."/>
        </authorList>
    </citation>
    <scope>NUCLEOTIDE SEQUENCE [LARGE SCALE GENOMIC DNA]</scope>
    <source>
        <strain evidence="9 10">3729k</strain>
    </source>
</reference>
<evidence type="ECO:0000256" key="2">
    <source>
        <dbReference type="ARBA" id="ARBA00022448"/>
    </source>
</evidence>
<comment type="function">
    <text evidence="8">This protein is part of the stalk that links CF(0) to CF(1). It either transmits conformational changes from CF(0) to CF(1) or is implicated in proton conduction.</text>
</comment>
<evidence type="ECO:0000256" key="5">
    <source>
        <dbReference type="ARBA" id="ARBA00023136"/>
    </source>
</evidence>
<evidence type="ECO:0000256" key="6">
    <source>
        <dbReference type="ARBA" id="ARBA00023196"/>
    </source>
</evidence>
<dbReference type="Pfam" id="PF00213">
    <property type="entry name" value="OSCP"/>
    <property type="match status" value="1"/>
</dbReference>
<comment type="subcellular location">
    <subcellularLocation>
        <location evidence="8">Cell membrane</location>
        <topology evidence="8">Peripheral membrane protein</topology>
    </subcellularLocation>
    <subcellularLocation>
        <location evidence="1">Membrane</location>
    </subcellularLocation>
</comment>
<evidence type="ECO:0000313" key="9">
    <source>
        <dbReference type="EMBL" id="KAA2283270.1"/>
    </source>
</evidence>
<dbReference type="SUPFAM" id="SSF47928">
    <property type="entry name" value="N-terminal domain of the delta subunit of the F1F0-ATP synthase"/>
    <property type="match status" value="1"/>
</dbReference>
<dbReference type="GO" id="GO:0005886">
    <property type="term" value="C:plasma membrane"/>
    <property type="evidence" value="ECO:0007669"/>
    <property type="project" value="UniProtKB-SubCell"/>
</dbReference>
<keyword evidence="2 8" id="KW-0813">Transport</keyword>
<comment type="caution">
    <text evidence="9">The sequence shown here is derived from an EMBL/GenBank/DDBJ whole genome shotgun (WGS) entry which is preliminary data.</text>
</comment>
<keyword evidence="4 8" id="KW-0406">Ion transport</keyword>
<dbReference type="PANTHER" id="PTHR11910">
    <property type="entry name" value="ATP SYNTHASE DELTA CHAIN"/>
    <property type="match status" value="1"/>
</dbReference>
<dbReference type="Proteomes" id="UP000322165">
    <property type="component" value="Unassembled WGS sequence"/>
</dbReference>
<accession>A0A5B2Z7P7</accession>
<proteinExistence type="inferred from homology"/>
<dbReference type="NCBIfam" id="NF004402">
    <property type="entry name" value="PRK05758.2-2"/>
    <property type="match status" value="1"/>
</dbReference>
<dbReference type="InterPro" id="IPR026015">
    <property type="entry name" value="ATP_synth_OSCP/delta_N_sf"/>
</dbReference>
<dbReference type="InterPro" id="IPR000711">
    <property type="entry name" value="ATPase_OSCP/dsu"/>
</dbReference>
<dbReference type="RefSeq" id="WP_149861530.1">
    <property type="nucleotide sequence ID" value="NZ_VUOD01000018.1"/>
</dbReference>
<evidence type="ECO:0000256" key="8">
    <source>
        <dbReference type="HAMAP-Rule" id="MF_01416"/>
    </source>
</evidence>
<comment type="similarity">
    <text evidence="8">Belongs to the ATPase delta chain family.</text>
</comment>
<dbReference type="GO" id="GO:0046933">
    <property type="term" value="F:proton-transporting ATP synthase activity, rotational mechanism"/>
    <property type="evidence" value="ECO:0007669"/>
    <property type="project" value="UniProtKB-UniRule"/>
</dbReference>
<dbReference type="Gene3D" id="1.10.520.20">
    <property type="entry name" value="N-terminal domain of the delta subunit of the F1F0-ATP synthase"/>
    <property type="match status" value="1"/>
</dbReference>
<reference evidence="9 10" key="1">
    <citation type="submission" date="2019-09" db="EMBL/GenBank/DDBJ databases">
        <title>Arenimonas chukotkensis sp. nov., a bacterium isolated from Chukotka hot spring, Arctic region, Russia.</title>
        <authorList>
            <person name="Zayulina K.S."/>
            <person name="Prokofeva M.I."/>
            <person name="Elcheninov A.G."/>
            <person name="Novikov A."/>
            <person name="Kochetkova T.V."/>
            <person name="Kublanov I.V."/>
        </authorList>
    </citation>
    <scope>NUCLEOTIDE SEQUENCE [LARGE SCALE GENOMIC DNA]</scope>
    <source>
        <strain evidence="9 10">3729k</strain>
    </source>
</reference>
<keyword evidence="10" id="KW-1185">Reference proteome</keyword>
<dbReference type="HAMAP" id="MF_01416">
    <property type="entry name" value="ATP_synth_delta_bact"/>
    <property type="match status" value="1"/>
</dbReference>
<evidence type="ECO:0000313" key="10">
    <source>
        <dbReference type="Proteomes" id="UP000322165"/>
    </source>
</evidence>
<keyword evidence="7 8" id="KW-0066">ATP synthesis</keyword>
<protein>
    <recommendedName>
        <fullName evidence="8">ATP synthase subunit delta</fullName>
    </recommendedName>
    <alternativeName>
        <fullName evidence="8">ATP synthase F(1) sector subunit delta</fullName>
    </alternativeName>
    <alternativeName>
        <fullName evidence="8">F-type ATPase subunit delta</fullName>
        <shortName evidence="8">F-ATPase subunit delta</shortName>
    </alternativeName>
</protein>
<dbReference type="NCBIfam" id="TIGR01145">
    <property type="entry name" value="ATP_synt_delta"/>
    <property type="match status" value="1"/>
</dbReference>
<dbReference type="EMBL" id="VUOD01000018">
    <property type="protein sequence ID" value="KAA2283270.1"/>
    <property type="molecule type" value="Genomic_DNA"/>
</dbReference>
<dbReference type="GO" id="GO:0045259">
    <property type="term" value="C:proton-transporting ATP synthase complex"/>
    <property type="evidence" value="ECO:0007669"/>
    <property type="project" value="UniProtKB-KW"/>
</dbReference>
<dbReference type="AlphaFoldDB" id="A0A5B2Z7P7"/>
<evidence type="ECO:0000256" key="4">
    <source>
        <dbReference type="ARBA" id="ARBA00023065"/>
    </source>
</evidence>
<keyword evidence="8" id="KW-1003">Cell membrane</keyword>
<sequence>MSQALTLARPYARAAFALAKDTGRLPRWSALLGFAAQAASVPEAQAAIGHPLAATADLVELLTPPGDADPEFRQFLAVLAENRRLALLPEIAGLYEQLRAEAERVVKARVTSARPLAADELEKLRASLRNRFGREIDLATAVDESLIGGAVIDAGDVVIDGSLRTKLARLGAALAN</sequence>
<comment type="function">
    <text evidence="8">F(1)F(0) ATP synthase produces ATP from ADP in the presence of a proton or sodium gradient. F-type ATPases consist of two structural domains, F(1) containing the extramembraneous catalytic core and F(0) containing the membrane proton channel, linked together by a central stalk and a peripheral stalk. During catalysis, ATP synthesis in the catalytic domain of F(1) is coupled via a rotary mechanism of the central stalk subunits to proton translocation.</text>
</comment>
<keyword evidence="5 8" id="KW-0472">Membrane</keyword>
<evidence type="ECO:0000256" key="3">
    <source>
        <dbReference type="ARBA" id="ARBA00022781"/>
    </source>
</evidence>
<keyword evidence="3 8" id="KW-0375">Hydrogen ion transport</keyword>
<organism evidence="9 10">
    <name type="scientific">Arenimonas fontis</name>
    <dbReference type="NCBI Taxonomy" id="2608255"/>
    <lineage>
        <taxon>Bacteria</taxon>
        <taxon>Pseudomonadati</taxon>
        <taxon>Pseudomonadota</taxon>
        <taxon>Gammaproteobacteria</taxon>
        <taxon>Lysobacterales</taxon>
        <taxon>Lysobacteraceae</taxon>
        <taxon>Arenimonas</taxon>
    </lineage>
</organism>
<dbReference type="PRINTS" id="PR00125">
    <property type="entry name" value="ATPASEDELTA"/>
</dbReference>
<name>A0A5B2Z7P7_9GAMM</name>
<gene>
    <name evidence="8" type="primary">atpH</name>
    <name evidence="9" type="ORF">F0415_12370</name>
</gene>
<evidence type="ECO:0000256" key="7">
    <source>
        <dbReference type="ARBA" id="ARBA00023310"/>
    </source>
</evidence>
<keyword evidence="6 8" id="KW-0139">CF(1)</keyword>
<evidence type="ECO:0000256" key="1">
    <source>
        <dbReference type="ARBA" id="ARBA00004370"/>
    </source>
</evidence>